<feature type="compositionally biased region" description="Low complexity" evidence="1">
    <location>
        <begin position="1"/>
        <end position="15"/>
    </location>
</feature>
<feature type="compositionally biased region" description="Polar residues" evidence="1">
    <location>
        <begin position="43"/>
        <end position="69"/>
    </location>
</feature>
<name>A0A4Z0YLR7_9PEZI</name>
<organism evidence="2 3">
    <name type="scientific">Xylaria hypoxylon</name>
    <dbReference type="NCBI Taxonomy" id="37992"/>
    <lineage>
        <taxon>Eukaryota</taxon>
        <taxon>Fungi</taxon>
        <taxon>Dikarya</taxon>
        <taxon>Ascomycota</taxon>
        <taxon>Pezizomycotina</taxon>
        <taxon>Sordariomycetes</taxon>
        <taxon>Xylariomycetidae</taxon>
        <taxon>Xylariales</taxon>
        <taxon>Xylariaceae</taxon>
        <taxon>Xylaria</taxon>
    </lineage>
</organism>
<evidence type="ECO:0000313" key="2">
    <source>
        <dbReference type="EMBL" id="TGJ84577.1"/>
    </source>
</evidence>
<dbReference type="Proteomes" id="UP000297716">
    <property type="component" value="Unassembled WGS sequence"/>
</dbReference>
<feature type="compositionally biased region" description="Polar residues" evidence="1">
    <location>
        <begin position="170"/>
        <end position="183"/>
    </location>
</feature>
<comment type="caution">
    <text evidence="2">The sequence shown here is derived from an EMBL/GenBank/DDBJ whole genome shotgun (WGS) entry which is preliminary data.</text>
</comment>
<reference evidence="2 3" key="1">
    <citation type="submission" date="2019-03" db="EMBL/GenBank/DDBJ databases">
        <title>Draft genome sequence of Xylaria hypoxylon DSM 108379, a ubiquitous saprotrophic-parasitic fungi on hardwood.</title>
        <authorList>
            <person name="Buettner E."/>
            <person name="Leonhardt S."/>
            <person name="Gebauer A.M."/>
            <person name="Liers C."/>
            <person name="Hofrichter M."/>
            <person name="Kellner H."/>
        </authorList>
    </citation>
    <scope>NUCLEOTIDE SEQUENCE [LARGE SCALE GENOMIC DNA]</scope>
    <source>
        <strain evidence="2 3">DSM 108379</strain>
    </source>
</reference>
<protein>
    <submittedName>
        <fullName evidence="2">Uncharacterized protein</fullName>
    </submittedName>
</protein>
<dbReference type="AlphaFoldDB" id="A0A4Z0YLR7"/>
<feature type="region of interest" description="Disordered" evidence="1">
    <location>
        <begin position="218"/>
        <end position="273"/>
    </location>
</feature>
<proteinExistence type="predicted"/>
<feature type="compositionally biased region" description="Basic and acidic residues" evidence="1">
    <location>
        <begin position="324"/>
        <end position="335"/>
    </location>
</feature>
<feature type="region of interest" description="Disordered" evidence="1">
    <location>
        <begin position="142"/>
        <end position="183"/>
    </location>
</feature>
<evidence type="ECO:0000256" key="1">
    <source>
        <dbReference type="SAM" id="MobiDB-lite"/>
    </source>
</evidence>
<feature type="compositionally biased region" description="Acidic residues" evidence="1">
    <location>
        <begin position="285"/>
        <end position="296"/>
    </location>
</feature>
<feature type="region of interest" description="Disordered" evidence="1">
    <location>
        <begin position="1"/>
        <end position="120"/>
    </location>
</feature>
<feature type="region of interest" description="Disordered" evidence="1">
    <location>
        <begin position="285"/>
        <end position="370"/>
    </location>
</feature>
<evidence type="ECO:0000313" key="3">
    <source>
        <dbReference type="Proteomes" id="UP000297716"/>
    </source>
</evidence>
<keyword evidence="3" id="KW-1185">Reference proteome</keyword>
<dbReference type="OrthoDB" id="5391950at2759"/>
<gene>
    <name evidence="2" type="ORF">E0Z10_g4212</name>
</gene>
<dbReference type="EMBL" id="SKBN01000064">
    <property type="protein sequence ID" value="TGJ84577.1"/>
    <property type="molecule type" value="Genomic_DNA"/>
</dbReference>
<accession>A0A4Z0YLR7</accession>
<sequence length="370" mass="40453">MVETTSPSTALSTATPKRKRDEMIAGTRLSASPTPHHVAKTVFSFQPPNLQPTIRSDNPTEDGNSSPQSRVARKFRDLAIEESGEDREGREGTTSGGEPESGGGATAAAGTLRWRSGSGHERLVAPDLPRFDFDAGAATAQVDMQLDSDGEDTTTGRKRPKTFELDISSPEPTTNTLPGETNDFTIQTLPGCDPETHHLSASVDSRIASAFEVGKSGKLQKSYPSINRLADSKSRCRKRTGTPPFSSRRKGSAQSQSARQDEEKEESVVVDPVRAALTWREDEITVYDPEDKDDDGTGINGIGFKPTPAVAYQRAQKRRQQLSEYKKREEREARARRTQRRAGAGAEMTRKHSIVRVHFSDAPPTTLMTT</sequence>